<comment type="caution">
    <text evidence="1">The sequence shown here is derived from an EMBL/GenBank/DDBJ whole genome shotgun (WGS) entry which is preliminary data.</text>
</comment>
<dbReference type="Proteomes" id="UP000178577">
    <property type="component" value="Unassembled WGS sequence"/>
</dbReference>
<accession>A0A1F5G7V9</accession>
<name>A0A1F5G7V9_9BACT</name>
<gene>
    <name evidence="1" type="ORF">A2693_03190</name>
</gene>
<proteinExistence type="predicted"/>
<evidence type="ECO:0000313" key="1">
    <source>
        <dbReference type="EMBL" id="OGD87929.1"/>
    </source>
</evidence>
<organism evidence="1 2">
    <name type="scientific">Candidatus Curtissbacteria bacterium RIFCSPHIGHO2_01_FULL_40_12</name>
    <dbReference type="NCBI Taxonomy" id="1797710"/>
    <lineage>
        <taxon>Bacteria</taxon>
        <taxon>Candidatus Curtissiibacteriota</taxon>
    </lineage>
</organism>
<sequence>MFGLKTAKIFRKLTETKNNRKSLSKEISKLTDWKRMRKLIEKDYILYRLELRRSSKLTALFGIRIYSSAC</sequence>
<evidence type="ECO:0000313" key="2">
    <source>
        <dbReference type="Proteomes" id="UP000178577"/>
    </source>
</evidence>
<protein>
    <submittedName>
        <fullName evidence="1">Uncharacterized protein</fullName>
    </submittedName>
</protein>
<dbReference type="AlphaFoldDB" id="A0A1F5G7V9"/>
<dbReference type="EMBL" id="MFAY01000052">
    <property type="protein sequence ID" value="OGD87929.1"/>
    <property type="molecule type" value="Genomic_DNA"/>
</dbReference>
<reference evidence="1 2" key="1">
    <citation type="journal article" date="2016" name="Nat. Commun.">
        <title>Thousands of microbial genomes shed light on interconnected biogeochemical processes in an aquifer system.</title>
        <authorList>
            <person name="Anantharaman K."/>
            <person name="Brown C.T."/>
            <person name="Hug L.A."/>
            <person name="Sharon I."/>
            <person name="Castelle C.J."/>
            <person name="Probst A.J."/>
            <person name="Thomas B.C."/>
            <person name="Singh A."/>
            <person name="Wilkins M.J."/>
            <person name="Karaoz U."/>
            <person name="Brodie E.L."/>
            <person name="Williams K.H."/>
            <person name="Hubbard S.S."/>
            <person name="Banfield J.F."/>
        </authorList>
    </citation>
    <scope>NUCLEOTIDE SEQUENCE [LARGE SCALE GENOMIC DNA]</scope>
</reference>